<comment type="similarity">
    <text evidence="2">Belongs to the thiolase-like superfamily. FabH family.</text>
</comment>
<comment type="caution">
    <text evidence="12">The sequence shown here is derived from an EMBL/GenBank/DDBJ whole genome shotgun (WGS) entry which is preliminary data.</text>
</comment>
<feature type="domain" description="Beta-ketoacyl-[acyl-carrier-protein] synthase III C-terminal" evidence="10">
    <location>
        <begin position="239"/>
        <end position="328"/>
    </location>
</feature>
<feature type="domain" description="Beta-ketoacyl-[acyl-carrier-protein] synthase III N-terminal" evidence="11">
    <location>
        <begin position="103"/>
        <end position="186"/>
    </location>
</feature>
<evidence type="ECO:0000313" key="12">
    <source>
        <dbReference type="EMBL" id="MCU7380213.1"/>
    </source>
</evidence>
<name>A0A9J6QXK0_9FIRM</name>
<dbReference type="GO" id="GO:0004315">
    <property type="term" value="F:3-oxoacyl-[acyl-carrier-protein] synthase activity"/>
    <property type="evidence" value="ECO:0007669"/>
    <property type="project" value="InterPro"/>
</dbReference>
<dbReference type="Proteomes" id="UP001065549">
    <property type="component" value="Unassembled WGS sequence"/>
</dbReference>
<keyword evidence="7" id="KW-0275">Fatty acid biosynthesis</keyword>
<dbReference type="AlphaFoldDB" id="A0A9J6QXK0"/>
<evidence type="ECO:0000256" key="2">
    <source>
        <dbReference type="ARBA" id="ARBA00008642"/>
    </source>
</evidence>
<dbReference type="GO" id="GO:0006633">
    <property type="term" value="P:fatty acid biosynthetic process"/>
    <property type="evidence" value="ECO:0007669"/>
    <property type="project" value="UniProtKB-KW"/>
</dbReference>
<dbReference type="NCBIfam" id="TIGR00747">
    <property type="entry name" value="fabH"/>
    <property type="match status" value="1"/>
</dbReference>
<dbReference type="CDD" id="cd00830">
    <property type="entry name" value="KAS_III"/>
    <property type="match status" value="1"/>
</dbReference>
<dbReference type="NCBIfam" id="NF006829">
    <property type="entry name" value="PRK09352.1"/>
    <property type="match status" value="1"/>
</dbReference>
<dbReference type="Pfam" id="PF08545">
    <property type="entry name" value="ACP_syn_III"/>
    <property type="match status" value="1"/>
</dbReference>
<dbReference type="InterPro" id="IPR004655">
    <property type="entry name" value="FabH"/>
</dbReference>
<evidence type="ECO:0000256" key="9">
    <source>
        <dbReference type="ARBA" id="ARBA00023315"/>
    </source>
</evidence>
<dbReference type="Pfam" id="PF08541">
    <property type="entry name" value="ACP_syn_III_C"/>
    <property type="match status" value="1"/>
</dbReference>
<evidence type="ECO:0000259" key="11">
    <source>
        <dbReference type="Pfam" id="PF08545"/>
    </source>
</evidence>
<evidence type="ECO:0000256" key="1">
    <source>
        <dbReference type="ARBA" id="ARBA00005189"/>
    </source>
</evidence>
<accession>A0A9J6QXK0</accession>
<keyword evidence="13" id="KW-1185">Reference proteome</keyword>
<keyword evidence="8" id="KW-0511">Multifunctional enzyme</keyword>
<dbReference type="RefSeq" id="WP_148396808.1">
    <property type="nucleotide sequence ID" value="NZ_JAJAGH010000012.1"/>
</dbReference>
<gene>
    <name evidence="12" type="ORF">OBO34_17920</name>
</gene>
<comment type="pathway">
    <text evidence="1">Lipid metabolism.</text>
</comment>
<evidence type="ECO:0000256" key="3">
    <source>
        <dbReference type="ARBA" id="ARBA00022516"/>
    </source>
</evidence>
<keyword evidence="5" id="KW-0276">Fatty acid metabolism</keyword>
<sequence>MGVEIVGLGKCLPEKVVTNDDISDLVDTDHTWIIERTGIEQRHIAAGESGTDLACKAAEEALGNIDRDSIGLVLVATVTPDAMVPVTSAQVKMRLGLDHAVAFDINAACSGFMYGIWCAEALMKNGAAPGAGTMNIQRALVIGAERLSRITNWKERSSCILFGDGAGAAVLENNPKRPGILATYLKNYDDQKGVLTCGKEYHQTPFYKDENQPQHLALRGKAVFKFAVNSIEEVTMEALKQAGLELDDIDWFVPHQANGRIMEAAAKRLNQPIEKFQISINKSANVSSASIPMALYDLSKTGKMEKGDKIAVMGFGGGLCAAAAIIEW</sequence>
<reference evidence="12" key="1">
    <citation type="submission" date="2022-09" db="EMBL/GenBank/DDBJ databases">
        <title>Culturomic study of gut microbiota in children with autism spectrum disorder.</title>
        <authorList>
            <person name="Efimov B.A."/>
            <person name="Chaplin A.V."/>
            <person name="Sokolova S.R."/>
            <person name="Pikina A.P."/>
            <person name="Korzhanova M."/>
            <person name="Belova V."/>
            <person name="Korostin D."/>
        </authorList>
    </citation>
    <scope>NUCLEOTIDE SEQUENCE</scope>
    <source>
        <strain evidence="12">ASD5510</strain>
    </source>
</reference>
<dbReference type="SUPFAM" id="SSF53901">
    <property type="entry name" value="Thiolase-like"/>
    <property type="match status" value="1"/>
</dbReference>
<dbReference type="PANTHER" id="PTHR43091:SF1">
    <property type="entry name" value="BETA-KETOACYL-[ACYL-CARRIER-PROTEIN] SYNTHASE III, CHLOROPLASTIC"/>
    <property type="match status" value="1"/>
</dbReference>
<evidence type="ECO:0000256" key="5">
    <source>
        <dbReference type="ARBA" id="ARBA00022832"/>
    </source>
</evidence>
<keyword evidence="3" id="KW-0444">Lipid biosynthesis</keyword>
<keyword evidence="9" id="KW-0012">Acyltransferase</keyword>
<evidence type="ECO:0000256" key="7">
    <source>
        <dbReference type="ARBA" id="ARBA00023160"/>
    </source>
</evidence>
<evidence type="ECO:0000313" key="13">
    <source>
        <dbReference type="Proteomes" id="UP001065549"/>
    </source>
</evidence>
<organism evidence="12 13">
    <name type="scientific">Hominibacterium faecale</name>
    <dbReference type="NCBI Taxonomy" id="2839743"/>
    <lineage>
        <taxon>Bacteria</taxon>
        <taxon>Bacillati</taxon>
        <taxon>Bacillota</taxon>
        <taxon>Clostridia</taxon>
        <taxon>Peptostreptococcales</taxon>
        <taxon>Anaerovoracaceae</taxon>
        <taxon>Hominibacterium</taxon>
    </lineage>
</organism>
<dbReference type="Gene3D" id="3.40.47.10">
    <property type="match status" value="1"/>
</dbReference>
<evidence type="ECO:0000256" key="6">
    <source>
        <dbReference type="ARBA" id="ARBA00023098"/>
    </source>
</evidence>
<dbReference type="PANTHER" id="PTHR43091">
    <property type="entry name" value="3-OXOACYL-[ACYL-CARRIER-PROTEIN] SYNTHASE"/>
    <property type="match status" value="1"/>
</dbReference>
<evidence type="ECO:0000256" key="4">
    <source>
        <dbReference type="ARBA" id="ARBA00022679"/>
    </source>
</evidence>
<proteinExistence type="inferred from homology"/>
<keyword evidence="4" id="KW-0808">Transferase</keyword>
<dbReference type="InterPro" id="IPR013751">
    <property type="entry name" value="ACP_syn_III_N"/>
</dbReference>
<evidence type="ECO:0000256" key="8">
    <source>
        <dbReference type="ARBA" id="ARBA00023268"/>
    </source>
</evidence>
<keyword evidence="6" id="KW-0443">Lipid metabolism</keyword>
<dbReference type="InterPro" id="IPR013747">
    <property type="entry name" value="ACP_syn_III_C"/>
</dbReference>
<evidence type="ECO:0000259" key="10">
    <source>
        <dbReference type="Pfam" id="PF08541"/>
    </source>
</evidence>
<dbReference type="EMBL" id="JAOSHN010000008">
    <property type="protein sequence ID" value="MCU7380213.1"/>
    <property type="molecule type" value="Genomic_DNA"/>
</dbReference>
<protein>
    <submittedName>
        <fullName evidence="12">Ketoacyl-ACP synthase III</fullName>
    </submittedName>
</protein>
<dbReference type="InterPro" id="IPR016039">
    <property type="entry name" value="Thiolase-like"/>
</dbReference>